<dbReference type="InParanoid" id="A0A6P5L2Q6"/>
<comment type="subcellular location">
    <subcellularLocation>
        <location evidence="1">Secreted</location>
    </subcellularLocation>
</comment>
<evidence type="ECO:0000256" key="15">
    <source>
        <dbReference type="PIRSR" id="PIRSR602157-1"/>
    </source>
</evidence>
<dbReference type="FunCoup" id="A0A6P5L2Q6">
    <property type="interactions" value="112"/>
</dbReference>
<keyword evidence="6" id="KW-0479">Metal-binding</keyword>
<evidence type="ECO:0000256" key="12">
    <source>
        <dbReference type="ARBA" id="ARBA00038518"/>
    </source>
</evidence>
<dbReference type="RefSeq" id="XP_020852017.1">
    <property type="nucleotide sequence ID" value="XM_020996358.1"/>
</dbReference>
<evidence type="ECO:0000256" key="14">
    <source>
        <dbReference type="ARBA" id="ARBA00041463"/>
    </source>
</evidence>
<evidence type="ECO:0000256" key="7">
    <source>
        <dbReference type="ARBA" id="ARBA00022729"/>
    </source>
</evidence>
<dbReference type="Pfam" id="PF01122">
    <property type="entry name" value="Cobalamin_bind"/>
    <property type="match status" value="1"/>
</dbReference>
<name>A0A6P5L2Q6_PHACI</name>
<dbReference type="KEGG" id="pcw:110215139"/>
<evidence type="ECO:0000256" key="16">
    <source>
        <dbReference type="PIRSR" id="PIRSR602157-2"/>
    </source>
</evidence>
<evidence type="ECO:0000256" key="10">
    <source>
        <dbReference type="ARBA" id="ARBA00023285"/>
    </source>
</evidence>
<dbReference type="CTD" id="6948"/>
<dbReference type="Proteomes" id="UP000515140">
    <property type="component" value="Unplaced"/>
</dbReference>
<dbReference type="GO" id="GO:0005615">
    <property type="term" value="C:extracellular space"/>
    <property type="evidence" value="ECO:0007669"/>
    <property type="project" value="Ensembl"/>
</dbReference>
<dbReference type="GO" id="GO:0046872">
    <property type="term" value="F:metal ion binding"/>
    <property type="evidence" value="ECO:0007669"/>
    <property type="project" value="UniProtKB-KW"/>
</dbReference>
<proteinExistence type="inferred from homology"/>
<dbReference type="InterPro" id="IPR002157">
    <property type="entry name" value="Cbl-bd_prot"/>
</dbReference>
<dbReference type="PANTHER" id="PTHR10559:SF14">
    <property type="entry name" value="TRANSCOBALAMIN-2"/>
    <property type="match status" value="1"/>
</dbReference>
<comment type="function">
    <text evidence="11">Primary vitamin B12-binding and transport protein. Delivers cobalamin to cells.</text>
</comment>
<dbReference type="GO" id="GO:0031419">
    <property type="term" value="F:cobalamin binding"/>
    <property type="evidence" value="ECO:0007669"/>
    <property type="project" value="Ensembl"/>
</dbReference>
<reference evidence="19" key="1">
    <citation type="submission" date="2025-08" db="UniProtKB">
        <authorList>
            <consortium name="RefSeq"/>
        </authorList>
    </citation>
    <scope>IDENTIFICATION</scope>
    <source>
        <tissue evidence="19">Spleen</tissue>
    </source>
</reference>
<comment type="subunit">
    <text evidence="12">Interacts with CD320 (via LDL-receptor class A domains).</text>
</comment>
<evidence type="ECO:0000256" key="9">
    <source>
        <dbReference type="ARBA" id="ARBA00023157"/>
    </source>
</evidence>
<protein>
    <recommendedName>
        <fullName evidence="13">Transcobalamin-2</fullName>
    </recommendedName>
    <alternativeName>
        <fullName evidence="14">Transcobalamin II</fullName>
    </alternativeName>
</protein>
<evidence type="ECO:0000256" key="3">
    <source>
        <dbReference type="ARBA" id="ARBA00022426"/>
    </source>
</evidence>
<evidence type="ECO:0000256" key="13">
    <source>
        <dbReference type="ARBA" id="ARBA00040958"/>
    </source>
</evidence>
<keyword evidence="4" id="KW-0813">Transport</keyword>
<dbReference type="Gene3D" id="1.50.10.20">
    <property type="match status" value="1"/>
</dbReference>
<evidence type="ECO:0000256" key="1">
    <source>
        <dbReference type="ARBA" id="ARBA00004613"/>
    </source>
</evidence>
<feature type="binding site" evidence="15">
    <location>
        <position position="287"/>
    </location>
    <ligand>
        <name>cyanocob(III)alamin</name>
        <dbReference type="ChEBI" id="CHEBI:17439"/>
    </ligand>
</feature>
<sequence>MESSVKLLVFLSCLGVTAPLCQISPANSSLVGSATQQLLGWMDRRSPSELNPSIYVGLRLSNQPSRDQDDLYLSSLIVHYQQAFISLAPDHQHKPSMGQLALYLLAVRGGCKDVNTRKGNKLVTQLKRYLEEEKHLIGHEHRGHPLTSYYQYGLAILALCIHDKKVPGHVVEKLLHAAEHDVFLHRSQYSVDTAAMASLAFSCLQASDLNPGLEPWIFRALKHVRDKILEEETPEGYFGNIYSSPLALQALMEAPSPESELACLRAGDALIKGLEEGAFQNPIPLSQLLPVLHQRTYLSLMQLDCSDERVGLLEADTAIPLTEEPQNIEVRLRVQTDPQLMFLHDQQYLVPEGATLQDVLIKAQEEGWFTYETENTLSGPFVTSVMGVHPGEQQYWQLLRAPDTPLLQGIANYRPQDGETILLSLASW</sequence>
<evidence type="ECO:0000256" key="5">
    <source>
        <dbReference type="ARBA" id="ARBA00022525"/>
    </source>
</evidence>
<dbReference type="InterPro" id="IPR051588">
    <property type="entry name" value="Cobalamin_Transport"/>
</dbReference>
<accession>A0A6P5L2Q6</accession>
<organism evidence="18 19">
    <name type="scientific">Phascolarctos cinereus</name>
    <name type="common">Koala</name>
    <dbReference type="NCBI Taxonomy" id="38626"/>
    <lineage>
        <taxon>Eukaryota</taxon>
        <taxon>Metazoa</taxon>
        <taxon>Chordata</taxon>
        <taxon>Craniata</taxon>
        <taxon>Vertebrata</taxon>
        <taxon>Euteleostomi</taxon>
        <taxon>Mammalia</taxon>
        <taxon>Metatheria</taxon>
        <taxon>Diprotodontia</taxon>
        <taxon>Phascolarctidae</taxon>
        <taxon>Phascolarctos</taxon>
    </lineage>
</organism>
<keyword evidence="9 16" id="KW-1015">Disulfide bond</keyword>
<keyword evidence="3" id="KW-0171">Cobalt transport</keyword>
<evidence type="ECO:0000256" key="6">
    <source>
        <dbReference type="ARBA" id="ARBA00022723"/>
    </source>
</evidence>
<feature type="disulfide bond" evidence="16">
    <location>
        <begin position="160"/>
        <end position="203"/>
    </location>
</feature>
<evidence type="ECO:0000256" key="2">
    <source>
        <dbReference type="ARBA" id="ARBA00006449"/>
    </source>
</evidence>
<keyword evidence="8" id="KW-0406">Ion transport</keyword>
<keyword evidence="5" id="KW-0964">Secreted</keyword>
<dbReference type="GO" id="GO:0006824">
    <property type="term" value="P:cobalt ion transport"/>
    <property type="evidence" value="ECO:0007669"/>
    <property type="project" value="UniProtKB-KW"/>
</dbReference>
<evidence type="ECO:0000313" key="19">
    <source>
        <dbReference type="RefSeq" id="XP_020852017.1"/>
    </source>
</evidence>
<feature type="binding site" evidence="15">
    <location>
        <begin position="147"/>
        <end position="151"/>
    </location>
    <ligand>
        <name>cyanocob(III)alamin</name>
        <dbReference type="ChEBI" id="CHEBI:17439"/>
    </ligand>
</feature>
<feature type="chain" id="PRO_5028454197" description="Transcobalamin-2" evidence="17">
    <location>
        <begin position="29"/>
        <end position="428"/>
    </location>
</feature>
<dbReference type="AlphaFoldDB" id="A0A6P5L2Q6"/>
<feature type="binding site" evidence="15">
    <location>
        <position position="406"/>
    </location>
    <ligand>
        <name>cyanocob(III)alamin</name>
        <dbReference type="ChEBI" id="CHEBI:17439"/>
    </ligand>
</feature>
<feature type="binding site" evidence="15">
    <location>
        <position position="428"/>
    </location>
    <ligand>
        <name>cyanocob(III)alamin</name>
        <dbReference type="ChEBI" id="CHEBI:17439"/>
    </ligand>
</feature>
<feature type="binding site" evidence="15">
    <location>
        <position position="192"/>
    </location>
    <ligand>
        <name>cyanocob(III)alamin</name>
        <dbReference type="ChEBI" id="CHEBI:17439"/>
    </ligand>
</feature>
<evidence type="ECO:0000256" key="8">
    <source>
        <dbReference type="ARBA" id="ARBA00023065"/>
    </source>
</evidence>
<evidence type="ECO:0000256" key="4">
    <source>
        <dbReference type="ARBA" id="ARBA00022448"/>
    </source>
</evidence>
<dbReference type="PROSITE" id="PS00468">
    <property type="entry name" value="COBALAMIN_BINDING"/>
    <property type="match status" value="1"/>
</dbReference>
<comment type="similarity">
    <text evidence="2">Belongs to the eukaryotic cobalamin transport proteins family.</text>
</comment>
<keyword evidence="18" id="KW-1185">Reference proteome</keyword>
<keyword evidence="10 15" id="KW-0170">Cobalt</keyword>
<evidence type="ECO:0000256" key="17">
    <source>
        <dbReference type="SAM" id="SignalP"/>
    </source>
</evidence>
<feature type="disulfide bond" evidence="16">
    <location>
        <begin position="21"/>
        <end position="263"/>
    </location>
</feature>
<dbReference type="GeneID" id="110215139"/>
<gene>
    <name evidence="19" type="primary">TCN2</name>
</gene>
<evidence type="ECO:0000256" key="11">
    <source>
        <dbReference type="ARBA" id="ARBA00037184"/>
    </source>
</evidence>
<keyword evidence="7 17" id="KW-0732">Signal</keyword>
<evidence type="ECO:0000313" key="18">
    <source>
        <dbReference type="Proteomes" id="UP000515140"/>
    </source>
</evidence>
<feature type="binding site" evidence="15">
    <location>
        <begin position="396"/>
        <end position="398"/>
    </location>
    <ligand>
        <name>cyanocob(III)alamin</name>
        <dbReference type="ChEBI" id="CHEBI:17439"/>
    </ligand>
</feature>
<dbReference type="Gene3D" id="2.170.130.30">
    <property type="match status" value="1"/>
</dbReference>
<dbReference type="GO" id="GO:0015889">
    <property type="term" value="P:cobalamin transport"/>
    <property type="evidence" value="ECO:0007669"/>
    <property type="project" value="Ensembl"/>
</dbReference>
<feature type="signal peptide" evidence="17">
    <location>
        <begin position="1"/>
        <end position="28"/>
    </location>
</feature>
<dbReference type="PANTHER" id="PTHR10559">
    <property type="entry name" value="TRANSCOBALAMIN-1/GASTRIC INTRINSIC FACTOR"/>
    <property type="match status" value="1"/>
</dbReference>
<feature type="binding site" evidence="15">
    <location>
        <position position="240"/>
    </location>
    <ligand>
        <name>cyanocob(III)alamin</name>
        <dbReference type="ChEBI" id="CHEBI:17439"/>
    </ligand>
</feature>